<dbReference type="EMBL" id="KQ423276">
    <property type="protein sequence ID" value="KOF73157.1"/>
    <property type="molecule type" value="Genomic_DNA"/>
</dbReference>
<gene>
    <name evidence="1" type="ORF">OCBIM_22038314mg</name>
</gene>
<evidence type="ECO:0000313" key="1">
    <source>
        <dbReference type="EMBL" id="KOF73157.1"/>
    </source>
</evidence>
<protein>
    <submittedName>
        <fullName evidence="1">Uncharacterized protein</fullName>
    </submittedName>
</protein>
<organism evidence="1">
    <name type="scientific">Octopus bimaculoides</name>
    <name type="common">California two-spotted octopus</name>
    <dbReference type="NCBI Taxonomy" id="37653"/>
    <lineage>
        <taxon>Eukaryota</taxon>
        <taxon>Metazoa</taxon>
        <taxon>Spiralia</taxon>
        <taxon>Lophotrochozoa</taxon>
        <taxon>Mollusca</taxon>
        <taxon>Cephalopoda</taxon>
        <taxon>Coleoidea</taxon>
        <taxon>Octopodiformes</taxon>
        <taxon>Octopoda</taxon>
        <taxon>Incirrata</taxon>
        <taxon>Octopodidae</taxon>
        <taxon>Octopus</taxon>
    </lineage>
</organism>
<name>A0A0L8G835_OCTBM</name>
<sequence>MTNLSLREVYKESLKFISWRNGLEMVIAKGGQNRKANPCKARIYVREIQWKATSIYIIENNFIYIKDDKPITNMLLIRIINIVSFIYLFL</sequence>
<dbReference type="AlphaFoldDB" id="A0A0L8G835"/>
<reference evidence="1" key="1">
    <citation type="submission" date="2015-07" db="EMBL/GenBank/DDBJ databases">
        <title>MeaNS - Measles Nucleotide Surveillance Program.</title>
        <authorList>
            <person name="Tran T."/>
            <person name="Druce J."/>
        </authorList>
    </citation>
    <scope>NUCLEOTIDE SEQUENCE</scope>
    <source>
        <strain evidence="1">UCB-OBI-ISO-001</strain>
        <tissue evidence="1">Gonad</tissue>
    </source>
</reference>
<proteinExistence type="predicted"/>
<accession>A0A0L8G835</accession>